<keyword evidence="2" id="KW-1185">Reference proteome</keyword>
<proteinExistence type="predicted"/>
<comment type="caution">
    <text evidence="1">The sequence shown here is derived from an EMBL/GenBank/DDBJ whole genome shotgun (WGS) entry which is preliminary data.</text>
</comment>
<reference evidence="1" key="2">
    <citation type="submission" date="2020-05" db="EMBL/GenBank/DDBJ databases">
        <authorList>
            <person name="Kim H.-S."/>
            <person name="Proctor R.H."/>
            <person name="Brown D.W."/>
        </authorList>
    </citation>
    <scope>NUCLEOTIDE SEQUENCE</scope>
    <source>
        <strain evidence="1">NRRL 22465</strain>
    </source>
</reference>
<accession>A0A8H4TXJ0</accession>
<reference evidence="1" key="1">
    <citation type="journal article" date="2020" name="BMC Genomics">
        <title>Correction to: Identification and distribution of gene clusters required for synthesis of sphingolipid metabolism inhibitors in diverse species of the filamentous fungus Fusarium.</title>
        <authorList>
            <person name="Kim H.S."/>
            <person name="Lohmar J.M."/>
            <person name="Busman M."/>
            <person name="Brown D.W."/>
            <person name="Naumann T.A."/>
            <person name="Divon H.H."/>
            <person name="Lysoe E."/>
            <person name="Uhlig S."/>
            <person name="Proctor R.H."/>
        </authorList>
    </citation>
    <scope>NUCLEOTIDE SEQUENCE</scope>
    <source>
        <strain evidence="1">NRRL 22465</strain>
    </source>
</reference>
<gene>
    <name evidence="1" type="ORF">FZEAL_10711</name>
</gene>
<evidence type="ECO:0000313" key="1">
    <source>
        <dbReference type="EMBL" id="KAF4965985.1"/>
    </source>
</evidence>
<organism evidence="1 2">
    <name type="scientific">Fusarium zealandicum</name>
    <dbReference type="NCBI Taxonomy" id="1053134"/>
    <lineage>
        <taxon>Eukaryota</taxon>
        <taxon>Fungi</taxon>
        <taxon>Dikarya</taxon>
        <taxon>Ascomycota</taxon>
        <taxon>Pezizomycotina</taxon>
        <taxon>Sordariomycetes</taxon>
        <taxon>Hypocreomycetidae</taxon>
        <taxon>Hypocreales</taxon>
        <taxon>Nectriaceae</taxon>
        <taxon>Fusarium</taxon>
        <taxon>Fusarium staphyleae species complex</taxon>
    </lineage>
</organism>
<dbReference type="EMBL" id="JABEYC010001353">
    <property type="protein sequence ID" value="KAF4965985.1"/>
    <property type="molecule type" value="Genomic_DNA"/>
</dbReference>
<sequence>MIRIVDTAQKSPKYLRRIRSISMRQPACRLLIDDAYNIISPYQDIQAAQVSVGEDRFVIESTIEGKQLVQVWRQIRVRGFRVGPIGKLFVEVLHRRERASKRFRRQAAVEDGPARDTSNTDIFRWGNGAQLGDNIA</sequence>
<protein>
    <submittedName>
        <fullName evidence="1">Uncharacterized protein</fullName>
    </submittedName>
</protein>
<dbReference type="Proteomes" id="UP000635477">
    <property type="component" value="Unassembled WGS sequence"/>
</dbReference>
<dbReference type="AlphaFoldDB" id="A0A8H4TXJ0"/>
<name>A0A8H4TXJ0_9HYPO</name>
<evidence type="ECO:0000313" key="2">
    <source>
        <dbReference type="Proteomes" id="UP000635477"/>
    </source>
</evidence>